<name>A0A8S8XF71_9PROT</name>
<evidence type="ECO:0000313" key="1">
    <source>
        <dbReference type="EMBL" id="GIL39730.1"/>
    </source>
</evidence>
<evidence type="ECO:0008006" key="3">
    <source>
        <dbReference type="Google" id="ProtNLM"/>
    </source>
</evidence>
<keyword evidence="2" id="KW-1185">Reference proteome</keyword>
<dbReference type="AlphaFoldDB" id="A0A8S8XF71"/>
<proteinExistence type="predicted"/>
<dbReference type="EMBL" id="BOPV01000001">
    <property type="protein sequence ID" value="GIL39730.1"/>
    <property type="molecule type" value="Genomic_DNA"/>
</dbReference>
<dbReference type="Proteomes" id="UP000681075">
    <property type="component" value="Unassembled WGS sequence"/>
</dbReference>
<sequence>MATPKGAEIRETGLARIGWTDLLAYYRSLAGEGALPMRDRFDPVVGVPRAVAHLTLYGVEPAGFRVRLVGSEVARRGGGPQVGYMLDEIELASPILDAVRDALRRTIAGRKPVLVHYLAQYEEPVRWTSVYLPLIDASGAVCSIVAGTFHEIGEPMGNLRSFRADIDGDAFTAAGMSPPH</sequence>
<protein>
    <recommendedName>
        <fullName evidence="3">PAS domain-containing protein</fullName>
    </recommendedName>
</protein>
<gene>
    <name evidence="1" type="ORF">TMPK1_19670</name>
</gene>
<accession>A0A8S8XF71</accession>
<reference evidence="1" key="1">
    <citation type="submission" date="2021-02" db="EMBL/GenBank/DDBJ databases">
        <title>Genome sequence of Rhodospirillales sp. strain TMPK1 isolated from soil.</title>
        <authorList>
            <person name="Nakai R."/>
            <person name="Kusada H."/>
            <person name="Tamaki H."/>
        </authorList>
    </citation>
    <scope>NUCLEOTIDE SEQUENCE</scope>
    <source>
        <strain evidence="1">TMPK1</strain>
    </source>
</reference>
<comment type="caution">
    <text evidence="1">The sequence shown here is derived from an EMBL/GenBank/DDBJ whole genome shotgun (WGS) entry which is preliminary data.</text>
</comment>
<organism evidence="1 2">
    <name type="scientific">Roseiterribacter gracilis</name>
    <dbReference type="NCBI Taxonomy" id="2812848"/>
    <lineage>
        <taxon>Bacteria</taxon>
        <taxon>Pseudomonadati</taxon>
        <taxon>Pseudomonadota</taxon>
        <taxon>Alphaproteobacteria</taxon>
        <taxon>Rhodospirillales</taxon>
        <taxon>Roseiterribacteraceae</taxon>
        <taxon>Roseiterribacter</taxon>
    </lineage>
</organism>
<evidence type="ECO:0000313" key="2">
    <source>
        <dbReference type="Proteomes" id="UP000681075"/>
    </source>
</evidence>